<dbReference type="PhylomeDB" id="B3RM61"/>
<dbReference type="FunCoup" id="B3RM61">
    <property type="interactions" value="1238"/>
</dbReference>
<dbReference type="PRINTS" id="PR00421">
    <property type="entry name" value="THIOREDOXIN"/>
</dbReference>
<dbReference type="Proteomes" id="UP000009022">
    <property type="component" value="Unassembled WGS sequence"/>
</dbReference>
<evidence type="ECO:0000313" key="11">
    <source>
        <dbReference type="Proteomes" id="UP000009022"/>
    </source>
</evidence>
<dbReference type="OrthoDB" id="2121326at2759"/>
<dbReference type="Pfam" id="PF00085">
    <property type="entry name" value="Thioredoxin"/>
    <property type="match status" value="1"/>
</dbReference>
<accession>B3RM61</accession>
<keyword evidence="11" id="KW-1185">Reference proteome</keyword>
<keyword evidence="2" id="KW-0813">Transport</keyword>
<feature type="active site" description="Nucleophile" evidence="7">
    <location>
        <position position="40"/>
    </location>
</feature>
<keyword evidence="4 8" id="KW-1015">Disulfide bond</keyword>
<dbReference type="OMA" id="AQDIMRW"/>
<dbReference type="AlphaFoldDB" id="B3RM61"/>
<comment type="similarity">
    <text evidence="1 6">Belongs to the thioredoxin family.</text>
</comment>
<evidence type="ECO:0000256" key="5">
    <source>
        <dbReference type="ARBA" id="ARBA00023284"/>
    </source>
</evidence>
<dbReference type="GO" id="GO:0015035">
    <property type="term" value="F:protein-disulfide reductase activity"/>
    <property type="evidence" value="ECO:0007669"/>
    <property type="project" value="InterPro"/>
</dbReference>
<dbReference type="InterPro" id="IPR017937">
    <property type="entry name" value="Thioredoxin_CS"/>
</dbReference>
<evidence type="ECO:0000259" key="9">
    <source>
        <dbReference type="PROSITE" id="PS51352"/>
    </source>
</evidence>
<dbReference type="NCBIfam" id="TIGR01068">
    <property type="entry name" value="thioredoxin"/>
    <property type="match status" value="1"/>
</dbReference>
<gene>
    <name evidence="10" type="ORF">TRIADDRAFT_19282</name>
</gene>
<evidence type="ECO:0000256" key="1">
    <source>
        <dbReference type="ARBA" id="ARBA00008987"/>
    </source>
</evidence>
<evidence type="ECO:0000256" key="2">
    <source>
        <dbReference type="ARBA" id="ARBA00022448"/>
    </source>
</evidence>
<dbReference type="PIRSF" id="PIRSF000077">
    <property type="entry name" value="Thioredoxin"/>
    <property type="match status" value="1"/>
</dbReference>
<dbReference type="SUPFAM" id="SSF52833">
    <property type="entry name" value="Thioredoxin-like"/>
    <property type="match status" value="1"/>
</dbReference>
<dbReference type="KEGG" id="tad:TRIADDRAFT_19282"/>
<keyword evidence="3" id="KW-0249">Electron transport</keyword>
<feature type="site" description="Contributes to redox potential value" evidence="7">
    <location>
        <position position="41"/>
    </location>
</feature>
<dbReference type="InterPro" id="IPR005746">
    <property type="entry name" value="Thioredoxin"/>
</dbReference>
<feature type="disulfide bond" description="Redox-active" evidence="8">
    <location>
        <begin position="40"/>
        <end position="43"/>
    </location>
</feature>
<evidence type="ECO:0000256" key="8">
    <source>
        <dbReference type="PIRSR" id="PIRSR000077-4"/>
    </source>
</evidence>
<dbReference type="InParanoid" id="B3RM61"/>
<dbReference type="GO" id="GO:0005739">
    <property type="term" value="C:mitochondrion"/>
    <property type="evidence" value="ECO:0000318"/>
    <property type="project" value="GO_Central"/>
</dbReference>
<sequence>MVSTTVPHYAIYDVNAEEDFNDKVFQCNKPVVVDFHASWCGPCKVLGPLLKKFIDESKEKVDLIKVDIDEAPDIALEHEVSAVPTLLFIQNGKIVDRSVGLVPENDLKTKITELSA</sequence>
<dbReference type="PANTHER" id="PTHR43601:SF3">
    <property type="entry name" value="THIOREDOXIN, MITOCHONDRIAL"/>
    <property type="match status" value="1"/>
</dbReference>
<feature type="domain" description="Thioredoxin" evidence="9">
    <location>
        <begin position="1"/>
        <end position="116"/>
    </location>
</feature>
<evidence type="ECO:0000313" key="10">
    <source>
        <dbReference type="EMBL" id="EDV28908.1"/>
    </source>
</evidence>
<dbReference type="GeneID" id="6750057"/>
<proteinExistence type="inferred from homology"/>
<evidence type="ECO:0000256" key="4">
    <source>
        <dbReference type="ARBA" id="ARBA00023157"/>
    </source>
</evidence>
<evidence type="ECO:0000256" key="7">
    <source>
        <dbReference type="PIRSR" id="PIRSR000077-1"/>
    </source>
</evidence>
<dbReference type="FunFam" id="3.40.30.10:FF:000001">
    <property type="entry name" value="Thioredoxin"/>
    <property type="match status" value="1"/>
</dbReference>
<organism evidence="10 11">
    <name type="scientific">Trichoplax adhaerens</name>
    <name type="common">Trichoplax reptans</name>
    <dbReference type="NCBI Taxonomy" id="10228"/>
    <lineage>
        <taxon>Eukaryota</taxon>
        <taxon>Metazoa</taxon>
        <taxon>Placozoa</taxon>
        <taxon>Uniplacotomia</taxon>
        <taxon>Trichoplacea</taxon>
        <taxon>Trichoplacidae</taxon>
        <taxon>Trichoplax</taxon>
    </lineage>
</organism>
<dbReference type="CDD" id="cd02947">
    <property type="entry name" value="TRX_family"/>
    <property type="match status" value="1"/>
</dbReference>
<feature type="site" description="Contributes to redox potential value" evidence="7">
    <location>
        <position position="34"/>
    </location>
</feature>
<keyword evidence="5 8" id="KW-0676">Redox-active center</keyword>
<name>B3RM61_TRIAD</name>
<evidence type="ECO:0000256" key="6">
    <source>
        <dbReference type="PIRNR" id="PIRNR000077"/>
    </source>
</evidence>
<dbReference type="eggNOG" id="KOG0910">
    <property type="taxonomic scope" value="Eukaryota"/>
</dbReference>
<dbReference type="InterPro" id="IPR013766">
    <property type="entry name" value="Thioredoxin_domain"/>
</dbReference>
<dbReference type="STRING" id="10228.B3RM61"/>
<dbReference type="PANTHER" id="PTHR43601">
    <property type="entry name" value="THIOREDOXIN, MITOCHONDRIAL"/>
    <property type="match status" value="1"/>
</dbReference>
<evidence type="ECO:0000256" key="3">
    <source>
        <dbReference type="ARBA" id="ARBA00022982"/>
    </source>
</evidence>
<dbReference type="RefSeq" id="XP_002108110.1">
    <property type="nucleotide sequence ID" value="XM_002108074.1"/>
</dbReference>
<dbReference type="HOGENOM" id="CLU_090389_11_1_1"/>
<dbReference type="Gene3D" id="3.40.30.10">
    <property type="entry name" value="Glutaredoxin"/>
    <property type="match status" value="1"/>
</dbReference>
<feature type="site" description="Contributes to redox potential value" evidence="7">
    <location>
        <position position="42"/>
    </location>
</feature>
<dbReference type="EMBL" id="DS985241">
    <property type="protein sequence ID" value="EDV28908.1"/>
    <property type="molecule type" value="Genomic_DNA"/>
</dbReference>
<dbReference type="CTD" id="6750057"/>
<dbReference type="PROSITE" id="PS00194">
    <property type="entry name" value="THIOREDOXIN_1"/>
    <property type="match status" value="1"/>
</dbReference>
<dbReference type="PROSITE" id="PS51352">
    <property type="entry name" value="THIOREDOXIN_2"/>
    <property type="match status" value="1"/>
</dbReference>
<reference evidence="10 11" key="1">
    <citation type="journal article" date="2008" name="Nature">
        <title>The Trichoplax genome and the nature of placozoans.</title>
        <authorList>
            <person name="Srivastava M."/>
            <person name="Begovic E."/>
            <person name="Chapman J."/>
            <person name="Putnam N.H."/>
            <person name="Hellsten U."/>
            <person name="Kawashima T."/>
            <person name="Kuo A."/>
            <person name="Mitros T."/>
            <person name="Salamov A."/>
            <person name="Carpenter M.L."/>
            <person name="Signorovitch A.Y."/>
            <person name="Moreno M.A."/>
            <person name="Kamm K."/>
            <person name="Grimwood J."/>
            <person name="Schmutz J."/>
            <person name="Shapiro H."/>
            <person name="Grigoriev I.V."/>
            <person name="Buss L.W."/>
            <person name="Schierwater B."/>
            <person name="Dellaporta S.L."/>
            <person name="Rokhsar D.S."/>
        </authorList>
    </citation>
    <scope>NUCLEOTIDE SEQUENCE [LARGE SCALE GENOMIC DNA]</scope>
    <source>
        <strain evidence="10 11">Grell-BS-1999</strain>
    </source>
</reference>
<protein>
    <recommendedName>
        <fullName evidence="6">Thioredoxin</fullName>
    </recommendedName>
</protein>
<dbReference type="InterPro" id="IPR036249">
    <property type="entry name" value="Thioredoxin-like_sf"/>
</dbReference>
<dbReference type="GO" id="GO:0045454">
    <property type="term" value="P:cell redox homeostasis"/>
    <property type="evidence" value="ECO:0000318"/>
    <property type="project" value="GO_Central"/>
</dbReference>
<feature type="active site" description="Nucleophile" evidence="7">
    <location>
        <position position="43"/>
    </location>
</feature>